<name>A0A6S7HUN8_PARCT</name>
<gene>
    <name evidence="1" type="ORF">PACLA_8A060489</name>
</gene>
<reference evidence="1" key="1">
    <citation type="submission" date="2020-04" db="EMBL/GenBank/DDBJ databases">
        <authorList>
            <person name="Alioto T."/>
            <person name="Alioto T."/>
            <person name="Gomez Garrido J."/>
        </authorList>
    </citation>
    <scope>NUCLEOTIDE SEQUENCE</scope>
    <source>
        <strain evidence="1">A484AB</strain>
    </source>
</reference>
<accession>A0A6S7HUN8</accession>
<evidence type="ECO:0000313" key="2">
    <source>
        <dbReference type="Proteomes" id="UP001152795"/>
    </source>
</evidence>
<dbReference type="Proteomes" id="UP001152795">
    <property type="component" value="Unassembled WGS sequence"/>
</dbReference>
<organism evidence="1 2">
    <name type="scientific">Paramuricea clavata</name>
    <name type="common">Red gorgonian</name>
    <name type="synonym">Violescent sea-whip</name>
    <dbReference type="NCBI Taxonomy" id="317549"/>
    <lineage>
        <taxon>Eukaryota</taxon>
        <taxon>Metazoa</taxon>
        <taxon>Cnidaria</taxon>
        <taxon>Anthozoa</taxon>
        <taxon>Octocorallia</taxon>
        <taxon>Malacalcyonacea</taxon>
        <taxon>Plexauridae</taxon>
        <taxon>Paramuricea</taxon>
    </lineage>
</organism>
<evidence type="ECO:0000313" key="1">
    <source>
        <dbReference type="EMBL" id="CAB3997057.1"/>
    </source>
</evidence>
<protein>
    <submittedName>
        <fullName evidence="1">Uncharacterized protein</fullName>
    </submittedName>
</protein>
<sequence>MSNERIVISLVLQALLDTCKTKVVDDFIQSVLKLVQDCFHETEDAPVVQRAVALERTFSRNRSDGIHYLAVKQSWEKLIFCSGQNVQLSSASVDVILQQILQHFWFTSTNTQDATVDISNVDSLPATTSYIDANQDNDTIRDHAGWAIKRARDVIFKEQNELPAKATVDEDSPVIFGSKTDALAVLSLLGEDKKTAR</sequence>
<keyword evidence="2" id="KW-1185">Reference proteome</keyword>
<dbReference type="AlphaFoldDB" id="A0A6S7HUN8"/>
<comment type="caution">
    <text evidence="1">The sequence shown here is derived from an EMBL/GenBank/DDBJ whole genome shotgun (WGS) entry which is preliminary data.</text>
</comment>
<proteinExistence type="predicted"/>
<dbReference type="EMBL" id="CACRXK020003011">
    <property type="protein sequence ID" value="CAB3997057.1"/>
    <property type="molecule type" value="Genomic_DNA"/>
</dbReference>